<dbReference type="Pfam" id="PF06602">
    <property type="entry name" value="Myotub-related"/>
    <property type="match status" value="2"/>
</dbReference>
<dbReference type="InterPro" id="IPR022587">
    <property type="entry name" value="MTMR12-like_C"/>
</dbReference>
<dbReference type="GO" id="GO:0005737">
    <property type="term" value="C:cytoplasm"/>
    <property type="evidence" value="ECO:0007669"/>
    <property type="project" value="TreeGrafter"/>
</dbReference>
<dbReference type="PANTHER" id="PTHR10807">
    <property type="entry name" value="MYOTUBULARIN-RELATED"/>
    <property type="match status" value="1"/>
</dbReference>
<evidence type="ECO:0000256" key="1">
    <source>
        <dbReference type="ARBA" id="ARBA00007471"/>
    </source>
</evidence>
<feature type="region of interest" description="Disordered" evidence="2">
    <location>
        <begin position="636"/>
        <end position="768"/>
    </location>
</feature>
<reference evidence="5" key="1">
    <citation type="submission" date="2022-11" db="UniProtKB">
        <authorList>
            <consortium name="WormBaseParasite"/>
        </authorList>
    </citation>
    <scope>IDENTIFICATION</scope>
</reference>
<protein>
    <submittedName>
        <fullName evidence="5">Myotubularin phosphatase domain-containing protein</fullName>
    </submittedName>
</protein>
<evidence type="ECO:0000313" key="5">
    <source>
        <dbReference type="WBParaSite" id="PSAMB.scaffold600size46123.g7626.t1"/>
    </source>
</evidence>
<organism evidence="4 5">
    <name type="scientific">Plectus sambesii</name>
    <dbReference type="NCBI Taxonomy" id="2011161"/>
    <lineage>
        <taxon>Eukaryota</taxon>
        <taxon>Metazoa</taxon>
        <taxon>Ecdysozoa</taxon>
        <taxon>Nematoda</taxon>
        <taxon>Chromadorea</taxon>
        <taxon>Plectida</taxon>
        <taxon>Plectina</taxon>
        <taxon>Plectoidea</taxon>
        <taxon>Plectidae</taxon>
        <taxon>Plectus</taxon>
    </lineage>
</organism>
<dbReference type="InterPro" id="IPR030564">
    <property type="entry name" value="Myotubularin"/>
</dbReference>
<sequence length="768" mass="86287">MSTILTSGKSPDKRDSFRSYVKFGPTDRLNSSDDVPINEFGSESDLRLLTDELIAALCENIIYYPAFGDNRFGKILCTNFRLCFIPLAEIMQDPCCSRSLILADKYEIPLCAIEEIHYCSIPLEPKRLASKKFRPMTGPFSTLDIVSCIKIFVKDFRVFAIDFQNSQFAVSFCNQMFHFSRPSRLTTLFQLARFEPNAELWRGETPSFNSKIDWESELQRCDPNGWRMWRVTFFNSDHGRAFSPVASYPECVVVPLDLYDHRLETICANWVNHRFPVWCWASQQGCAILRSSDANTDSMATEHLWEMVRNNVALAHPENEMTEIMDVTIPRQRVASAHSALRKLCSTDMLSSFLETDNQWYTNVSETGWYQLVFQCLTHSLNVVELIVDRRRSVILKEQEGLDMTAVVSSLAQLCMDPHFRTQKGFAQLVQKEWCALGHPFGLRLFGASCATSSSLADEMAPVFLLFLDCVSQLVYMYEAEFDFSQAMLVSLWDLATTGLTTTFTCNSFKELVGMGMRCDAFPLTRFYSSEHCRLFANSRHAARQLVDQTDPENPTDYILRPPRTAAQVRVWSECYLRWTPPTHTPKGGRVVGDLTVNELCAEVEALVNEKDRLSAHDSRDRPVVGWRHERHPAAAVENITSGYPYSSPEPHGAASYAADSSSSRRTGPPTPRSGAVAVARAYGRPAANAHDGSSPPAERSINAPTQVSPSSPVQSLHSRAHFAPTVRSTDRTAVAEERYEVLRTRPLPPTPSSHSPSGKGGSFSTVV</sequence>
<dbReference type="Proteomes" id="UP000887566">
    <property type="component" value="Unplaced"/>
</dbReference>
<dbReference type="Gene3D" id="2.30.29.30">
    <property type="entry name" value="Pleckstrin-homology domain (PH domain)/Phosphotyrosine-binding domain (PTB)"/>
    <property type="match status" value="1"/>
</dbReference>
<dbReference type="InterPro" id="IPR010569">
    <property type="entry name" value="Myotubularin-like_Pase_dom"/>
</dbReference>
<keyword evidence="4" id="KW-1185">Reference proteome</keyword>
<dbReference type="SUPFAM" id="SSF50729">
    <property type="entry name" value="PH domain-like"/>
    <property type="match status" value="1"/>
</dbReference>
<comment type="similarity">
    <text evidence="1">Belongs to the protein-tyrosine phosphatase family. Non-receptor class myotubularin subfamily.</text>
</comment>
<dbReference type="PROSITE" id="PS51339">
    <property type="entry name" value="PPASE_MYOTUBULARIN"/>
    <property type="match status" value="1"/>
</dbReference>
<dbReference type="GO" id="GO:0016020">
    <property type="term" value="C:membrane"/>
    <property type="evidence" value="ECO:0007669"/>
    <property type="project" value="TreeGrafter"/>
</dbReference>
<accession>A0A914X4Q9</accession>
<dbReference type="Pfam" id="PF12578">
    <property type="entry name" value="3-PAP"/>
    <property type="match status" value="1"/>
</dbReference>
<dbReference type="GO" id="GO:0046856">
    <property type="term" value="P:phosphatidylinositol dephosphorylation"/>
    <property type="evidence" value="ECO:0007669"/>
    <property type="project" value="TreeGrafter"/>
</dbReference>
<name>A0A914X4Q9_9BILA</name>
<feature type="compositionally biased region" description="Low complexity" evidence="2">
    <location>
        <begin position="707"/>
        <end position="716"/>
    </location>
</feature>
<proteinExistence type="inferred from homology"/>
<dbReference type="AlphaFoldDB" id="A0A914X4Q9"/>
<feature type="compositionally biased region" description="Low complexity" evidence="2">
    <location>
        <begin position="654"/>
        <end position="668"/>
    </location>
</feature>
<feature type="compositionally biased region" description="Basic and acidic residues" evidence="2">
    <location>
        <begin position="729"/>
        <end position="744"/>
    </location>
</feature>
<evidence type="ECO:0000313" key="4">
    <source>
        <dbReference type="Proteomes" id="UP000887566"/>
    </source>
</evidence>
<evidence type="ECO:0000256" key="2">
    <source>
        <dbReference type="SAM" id="MobiDB-lite"/>
    </source>
</evidence>
<feature type="compositionally biased region" description="Low complexity" evidence="2">
    <location>
        <begin position="753"/>
        <end position="768"/>
    </location>
</feature>
<dbReference type="PANTHER" id="PTHR10807:SF110">
    <property type="entry name" value="FI17948P1"/>
    <property type="match status" value="1"/>
</dbReference>
<evidence type="ECO:0000259" key="3">
    <source>
        <dbReference type="PROSITE" id="PS51339"/>
    </source>
</evidence>
<feature type="domain" description="Myotubularin phosphatase" evidence="3">
    <location>
        <begin position="208"/>
        <end position="576"/>
    </location>
</feature>
<dbReference type="InterPro" id="IPR029021">
    <property type="entry name" value="Prot-tyrosine_phosphatase-like"/>
</dbReference>
<dbReference type="SUPFAM" id="SSF52799">
    <property type="entry name" value="(Phosphotyrosine protein) phosphatases II"/>
    <property type="match status" value="1"/>
</dbReference>
<dbReference type="InterPro" id="IPR011993">
    <property type="entry name" value="PH-like_dom_sf"/>
</dbReference>
<dbReference type="WBParaSite" id="PSAMB.scaffold600size46123.g7626.t1">
    <property type="protein sequence ID" value="PSAMB.scaffold600size46123.g7626.t1"/>
    <property type="gene ID" value="PSAMB.scaffold600size46123.g7626"/>
</dbReference>